<accession>A0ABS3JEC8</accession>
<evidence type="ECO:0000313" key="4">
    <source>
        <dbReference type="Proteomes" id="UP000664628"/>
    </source>
</evidence>
<feature type="chain" id="PRO_5046110349" description="DUF3575 domain-containing protein" evidence="2">
    <location>
        <begin position="23"/>
        <end position="218"/>
    </location>
</feature>
<name>A0ABS3JEC8_9BACT</name>
<evidence type="ECO:0000313" key="3">
    <source>
        <dbReference type="EMBL" id="MBO0948353.1"/>
    </source>
</evidence>
<evidence type="ECO:0008006" key="5">
    <source>
        <dbReference type="Google" id="ProtNLM"/>
    </source>
</evidence>
<reference evidence="3 4" key="1">
    <citation type="submission" date="2021-03" db="EMBL/GenBank/DDBJ databases">
        <title>Fibrella sp. HMF5405 genome sequencing and assembly.</title>
        <authorList>
            <person name="Kang H."/>
            <person name="Kim H."/>
            <person name="Bae S."/>
            <person name="Joh K."/>
        </authorList>
    </citation>
    <scope>NUCLEOTIDE SEQUENCE [LARGE SCALE GENOMIC DNA]</scope>
    <source>
        <strain evidence="3 4">HMF5405</strain>
    </source>
</reference>
<feature type="region of interest" description="Disordered" evidence="1">
    <location>
        <begin position="31"/>
        <end position="55"/>
    </location>
</feature>
<keyword evidence="4" id="KW-1185">Reference proteome</keyword>
<organism evidence="3 4">
    <name type="scientific">Fibrella forsythiae</name>
    <dbReference type="NCBI Taxonomy" id="2817061"/>
    <lineage>
        <taxon>Bacteria</taxon>
        <taxon>Pseudomonadati</taxon>
        <taxon>Bacteroidota</taxon>
        <taxon>Cytophagia</taxon>
        <taxon>Cytophagales</taxon>
        <taxon>Spirosomataceae</taxon>
        <taxon>Fibrella</taxon>
    </lineage>
</organism>
<dbReference type="Proteomes" id="UP000664628">
    <property type="component" value="Unassembled WGS sequence"/>
</dbReference>
<dbReference type="EMBL" id="JAFMYW010000002">
    <property type="protein sequence ID" value="MBO0948353.1"/>
    <property type="molecule type" value="Genomic_DNA"/>
</dbReference>
<sequence length="218" mass="24641">MNMLRFLMLVNVAWFSATVCMAQPATVPGVRMQEPPQRPAAYQPSADTLPAVDGQPKLTPKSRYLAIDVTGTFGRFHRYRIFPGDKMAFRAKSDGDKYRYPLTTVSDTAFAIAFQNELYEQPQVLSFPLVDVQRVYLTHRIPFVTELGYLLPAAGVIFVVADFVNPRSLDGRTGRFQFDRKSLVPGGLMVLGGALCYKLSHRSYTINDRHRLKVMWTN</sequence>
<evidence type="ECO:0000256" key="2">
    <source>
        <dbReference type="SAM" id="SignalP"/>
    </source>
</evidence>
<comment type="caution">
    <text evidence="3">The sequence shown here is derived from an EMBL/GenBank/DDBJ whole genome shotgun (WGS) entry which is preliminary data.</text>
</comment>
<feature type="signal peptide" evidence="2">
    <location>
        <begin position="1"/>
        <end position="22"/>
    </location>
</feature>
<keyword evidence="2" id="KW-0732">Signal</keyword>
<gene>
    <name evidence="3" type="ORF">J2I46_07180</name>
</gene>
<dbReference type="RefSeq" id="WP_207328331.1">
    <property type="nucleotide sequence ID" value="NZ_JAFMYW010000002.1"/>
</dbReference>
<protein>
    <recommendedName>
        <fullName evidence="5">DUF3575 domain-containing protein</fullName>
    </recommendedName>
</protein>
<proteinExistence type="predicted"/>
<evidence type="ECO:0000256" key="1">
    <source>
        <dbReference type="SAM" id="MobiDB-lite"/>
    </source>
</evidence>